<gene>
    <name evidence="1" type="ORF">ALEPTO_LOCUS913</name>
</gene>
<dbReference type="OrthoDB" id="2332129at2759"/>
<name>A0A9N8VH05_9GLOM</name>
<dbReference type="AlphaFoldDB" id="A0A9N8VH05"/>
<dbReference type="Proteomes" id="UP000789508">
    <property type="component" value="Unassembled WGS sequence"/>
</dbReference>
<dbReference type="InterPro" id="IPR032675">
    <property type="entry name" value="LRR_dom_sf"/>
</dbReference>
<comment type="caution">
    <text evidence="1">The sequence shown here is derived from an EMBL/GenBank/DDBJ whole genome shotgun (WGS) entry which is preliminary data.</text>
</comment>
<proteinExistence type="predicted"/>
<dbReference type="SUPFAM" id="SSF52047">
    <property type="entry name" value="RNI-like"/>
    <property type="match status" value="1"/>
</dbReference>
<evidence type="ECO:0000313" key="2">
    <source>
        <dbReference type="Proteomes" id="UP000789508"/>
    </source>
</evidence>
<feature type="non-terminal residue" evidence="1">
    <location>
        <position position="511"/>
    </location>
</feature>
<evidence type="ECO:0000313" key="1">
    <source>
        <dbReference type="EMBL" id="CAG8449544.1"/>
    </source>
</evidence>
<accession>A0A9N8VH05</accession>
<sequence>MEIDSIFKLLPTEIRQEIFKNFDKGTLFKCLLLDRQFCREIVPILWEAPLLESSILKQRTISADKQMNNIIGVYVRSFTNTTWMYLYTNGNGIRPQNTRQPTFNYASFLRHYEPNSVYIAVGVWLLRNSMRNDHINCKLVASSLCKLFLTESNLLRSLHYDFENDKDFWDSIPQDCSAQVLLKNLKELKIHEFSFEKHQPMFFENLANACHSIRGVTLEANSISPLQTQDIRVNKHTVEGLKKALSAQSELQWIRIYSFPSYAIKLICHALNPSAEKLRAIQFSGINFEYYRAENIISGLSACINLLCLDFINCTSLEQQYWYEAAQNFQKLEYLSIQSSASHEMPVNLIKEIIKSSGDSLHYLRIQCHENNNFADVCYEILPLILAYSYNLSAIDLINMGVENLTDLFNACPNLEHLNVYSKNLLQAFRVLSRKLVPNIKSLEIHVASYQDLVPYYQELPIGEEALFDFLEVICQNVKRLYLPTIMIDNEYQRNLADMFGIKVTCGSMND</sequence>
<protein>
    <submittedName>
        <fullName evidence="1">12004_t:CDS:1</fullName>
    </submittedName>
</protein>
<dbReference type="EMBL" id="CAJVPS010000081">
    <property type="protein sequence ID" value="CAG8449544.1"/>
    <property type="molecule type" value="Genomic_DNA"/>
</dbReference>
<organism evidence="1 2">
    <name type="scientific">Ambispora leptoticha</name>
    <dbReference type="NCBI Taxonomy" id="144679"/>
    <lineage>
        <taxon>Eukaryota</taxon>
        <taxon>Fungi</taxon>
        <taxon>Fungi incertae sedis</taxon>
        <taxon>Mucoromycota</taxon>
        <taxon>Glomeromycotina</taxon>
        <taxon>Glomeromycetes</taxon>
        <taxon>Archaeosporales</taxon>
        <taxon>Ambisporaceae</taxon>
        <taxon>Ambispora</taxon>
    </lineage>
</organism>
<keyword evidence="2" id="KW-1185">Reference proteome</keyword>
<dbReference type="Gene3D" id="3.80.10.10">
    <property type="entry name" value="Ribonuclease Inhibitor"/>
    <property type="match status" value="1"/>
</dbReference>
<reference evidence="1" key="1">
    <citation type="submission" date="2021-06" db="EMBL/GenBank/DDBJ databases">
        <authorList>
            <person name="Kallberg Y."/>
            <person name="Tangrot J."/>
            <person name="Rosling A."/>
        </authorList>
    </citation>
    <scope>NUCLEOTIDE SEQUENCE</scope>
    <source>
        <strain evidence="1">FL130A</strain>
    </source>
</reference>